<reference evidence="2" key="1">
    <citation type="submission" date="2015-01" db="EMBL/GenBank/DDBJ databases">
        <title>The Genome Sequence of Cladophialophora bantiana CBS 173.52.</title>
        <authorList>
            <consortium name="The Broad Institute Genomics Platform"/>
            <person name="Cuomo C."/>
            <person name="de Hoog S."/>
            <person name="Gorbushina A."/>
            <person name="Stielow B."/>
            <person name="Teixiera M."/>
            <person name="Abouelleil A."/>
            <person name="Chapman S.B."/>
            <person name="Priest M."/>
            <person name="Young S.K."/>
            <person name="Wortman J."/>
            <person name="Nusbaum C."/>
            <person name="Birren B."/>
        </authorList>
    </citation>
    <scope>NUCLEOTIDE SEQUENCE [LARGE SCALE GENOMIC DNA]</scope>
    <source>
        <strain evidence="2">CBS 173.52</strain>
    </source>
</reference>
<feature type="region of interest" description="Disordered" evidence="1">
    <location>
        <begin position="51"/>
        <end position="75"/>
    </location>
</feature>
<evidence type="ECO:0000256" key="1">
    <source>
        <dbReference type="SAM" id="MobiDB-lite"/>
    </source>
</evidence>
<accession>A0A0D2F1L4</accession>
<proteinExistence type="predicted"/>
<gene>
    <name evidence="2" type="ORF">Z519_03132</name>
</gene>
<name>A0A0D2F1L4_CLAB1</name>
<dbReference type="RefSeq" id="XP_016622735.1">
    <property type="nucleotide sequence ID" value="XM_016760885.1"/>
</dbReference>
<evidence type="ECO:0000313" key="2">
    <source>
        <dbReference type="EMBL" id="KIW96066.1"/>
    </source>
</evidence>
<dbReference type="HOGENOM" id="CLU_2670865_0_0_1"/>
<protein>
    <submittedName>
        <fullName evidence="2">Uncharacterized protein</fullName>
    </submittedName>
</protein>
<dbReference type="EMBL" id="KN846983">
    <property type="protein sequence ID" value="KIW96066.1"/>
    <property type="molecule type" value="Genomic_DNA"/>
</dbReference>
<sequence length="75" mass="8271">MRKRQEVVDSRLDAAAHENPDNVAIHAALKDFAELSSLNPEKGCRQWPEGTYFSADEGSEPPEAEGEGVWESGTR</sequence>
<feature type="compositionally biased region" description="Acidic residues" evidence="1">
    <location>
        <begin position="57"/>
        <end position="68"/>
    </location>
</feature>
<organism evidence="2">
    <name type="scientific">Cladophialophora bantiana (strain ATCC 10958 / CBS 173.52 / CDC B-1940 / NIH 8579)</name>
    <name type="common">Xylohypha bantiana</name>
    <dbReference type="NCBI Taxonomy" id="1442370"/>
    <lineage>
        <taxon>Eukaryota</taxon>
        <taxon>Fungi</taxon>
        <taxon>Dikarya</taxon>
        <taxon>Ascomycota</taxon>
        <taxon>Pezizomycotina</taxon>
        <taxon>Eurotiomycetes</taxon>
        <taxon>Chaetothyriomycetidae</taxon>
        <taxon>Chaetothyriales</taxon>
        <taxon>Herpotrichiellaceae</taxon>
        <taxon>Cladophialophora</taxon>
    </lineage>
</organism>
<dbReference type="AlphaFoldDB" id="A0A0D2F1L4"/>
<dbReference type="GeneID" id="27696060"/>